<evidence type="ECO:0000259" key="10">
    <source>
        <dbReference type="PROSITE" id="PS50853"/>
    </source>
</evidence>
<dbReference type="SUPFAM" id="SSF49373">
    <property type="entry name" value="Invasin/intimin cell-adhesion fragments"/>
    <property type="match status" value="1"/>
</dbReference>
<feature type="domain" description="Fibronectin type-III" evidence="10">
    <location>
        <begin position="1031"/>
        <end position="1116"/>
    </location>
</feature>
<dbReference type="Proteomes" id="UP000518605">
    <property type="component" value="Unassembled WGS sequence"/>
</dbReference>
<evidence type="ECO:0000313" key="11">
    <source>
        <dbReference type="EMBL" id="MBB3154195.1"/>
    </source>
</evidence>
<dbReference type="Gene3D" id="2.60.120.200">
    <property type="match status" value="1"/>
</dbReference>
<keyword evidence="12" id="KW-1185">Reference proteome</keyword>
<dbReference type="InterPro" id="IPR013189">
    <property type="entry name" value="Glyco_hydro_32_C"/>
</dbReference>
<keyword evidence="5" id="KW-1015">Disulfide bond</keyword>
<evidence type="ECO:0000256" key="6">
    <source>
        <dbReference type="ARBA" id="ARBA00023277"/>
    </source>
</evidence>
<dbReference type="SMART" id="SM00635">
    <property type="entry name" value="BID_2"/>
    <property type="match status" value="1"/>
</dbReference>
<dbReference type="InterPro" id="IPR003343">
    <property type="entry name" value="Big_2"/>
</dbReference>
<name>A0A7W5GBU5_9BACL</name>
<dbReference type="InterPro" id="IPR006558">
    <property type="entry name" value="LamG-like"/>
</dbReference>
<evidence type="ECO:0000256" key="3">
    <source>
        <dbReference type="ARBA" id="ARBA00022729"/>
    </source>
</evidence>
<organism evidence="11 12">
    <name type="scientific">Paenibacillus endophyticus</name>
    <dbReference type="NCBI Taxonomy" id="1294268"/>
    <lineage>
        <taxon>Bacteria</taxon>
        <taxon>Bacillati</taxon>
        <taxon>Bacillota</taxon>
        <taxon>Bacilli</taxon>
        <taxon>Bacillales</taxon>
        <taxon>Paenibacillaceae</taxon>
        <taxon>Paenibacillus</taxon>
    </lineage>
</organism>
<dbReference type="Gene3D" id="2.60.40.10">
    <property type="entry name" value="Immunoglobulins"/>
    <property type="match status" value="3"/>
</dbReference>
<dbReference type="InterPro" id="IPR036116">
    <property type="entry name" value="FN3_sf"/>
</dbReference>
<feature type="compositionally biased region" description="Low complexity" evidence="9">
    <location>
        <begin position="1287"/>
        <end position="1300"/>
    </location>
</feature>
<evidence type="ECO:0000256" key="8">
    <source>
        <dbReference type="ARBA" id="ARBA00023326"/>
    </source>
</evidence>
<evidence type="ECO:0000256" key="1">
    <source>
        <dbReference type="ARBA" id="ARBA00009902"/>
    </source>
</evidence>
<proteinExistence type="inferred from homology"/>
<dbReference type="InterPro" id="IPR013320">
    <property type="entry name" value="ConA-like_dom_sf"/>
</dbReference>
<dbReference type="Gene3D" id="2.115.10.20">
    <property type="entry name" value="Glycosyl hydrolase domain, family 43"/>
    <property type="match status" value="1"/>
</dbReference>
<dbReference type="SUPFAM" id="SSF49899">
    <property type="entry name" value="Concanavalin A-like lectins/glucanases"/>
    <property type="match status" value="2"/>
</dbReference>
<comment type="similarity">
    <text evidence="1">Belongs to the glycosyl hydrolase 32 family.</text>
</comment>
<dbReference type="GO" id="GO:0000272">
    <property type="term" value="P:polysaccharide catabolic process"/>
    <property type="evidence" value="ECO:0007669"/>
    <property type="project" value="UniProtKB-KW"/>
</dbReference>
<keyword evidence="6" id="KW-0119">Carbohydrate metabolism</keyword>
<dbReference type="InterPro" id="IPR051214">
    <property type="entry name" value="GH32_Enzymes"/>
</dbReference>
<dbReference type="GO" id="GO:0004564">
    <property type="term" value="F:beta-fructofuranosidase activity"/>
    <property type="evidence" value="ECO:0007669"/>
    <property type="project" value="UniProtKB-EC"/>
</dbReference>
<keyword evidence="3" id="KW-0732">Signal</keyword>
<dbReference type="Pfam" id="PF13385">
    <property type="entry name" value="Laminin_G_3"/>
    <property type="match status" value="1"/>
</dbReference>
<evidence type="ECO:0000313" key="12">
    <source>
        <dbReference type="Proteomes" id="UP000518605"/>
    </source>
</evidence>
<evidence type="ECO:0000256" key="2">
    <source>
        <dbReference type="ARBA" id="ARBA00012758"/>
    </source>
</evidence>
<dbReference type="PROSITE" id="PS50853">
    <property type="entry name" value="FN3"/>
    <property type="match status" value="3"/>
</dbReference>
<dbReference type="CDD" id="cd00063">
    <property type="entry name" value="FN3"/>
    <property type="match status" value="3"/>
</dbReference>
<dbReference type="Pfam" id="PF02368">
    <property type="entry name" value="Big_2"/>
    <property type="match status" value="1"/>
</dbReference>
<dbReference type="SUPFAM" id="SSF49265">
    <property type="entry name" value="Fibronectin type III"/>
    <property type="match status" value="3"/>
</dbReference>
<dbReference type="Pfam" id="PF00251">
    <property type="entry name" value="Glyco_hydro_32N"/>
    <property type="match status" value="1"/>
</dbReference>
<keyword evidence="7 11" id="KW-0326">Glycosidase</keyword>
<keyword evidence="8" id="KW-0624">Polysaccharide degradation</keyword>
<reference evidence="11 12" key="1">
    <citation type="submission" date="2020-08" db="EMBL/GenBank/DDBJ databases">
        <title>Genomic Encyclopedia of Type Strains, Phase III (KMG-III): the genomes of soil and plant-associated and newly described type strains.</title>
        <authorList>
            <person name="Whitman W."/>
        </authorList>
    </citation>
    <scope>NUCLEOTIDE SEQUENCE [LARGE SCALE GENOMIC DNA]</scope>
    <source>
        <strain evidence="11 12">CECT 8234</strain>
    </source>
</reference>
<dbReference type="Pfam" id="PF08244">
    <property type="entry name" value="Glyco_hydro_32C"/>
    <property type="match status" value="1"/>
</dbReference>
<dbReference type="EC" id="3.2.1.26" evidence="2"/>
<feature type="region of interest" description="Disordered" evidence="9">
    <location>
        <begin position="1274"/>
        <end position="1300"/>
    </location>
</feature>
<dbReference type="InterPro" id="IPR023296">
    <property type="entry name" value="Glyco_hydro_beta-prop_sf"/>
</dbReference>
<evidence type="ECO:0000256" key="5">
    <source>
        <dbReference type="ARBA" id="ARBA00023157"/>
    </source>
</evidence>
<feature type="domain" description="Fibronectin type-III" evidence="10">
    <location>
        <begin position="1535"/>
        <end position="1620"/>
    </location>
</feature>
<dbReference type="InterPro" id="IPR013783">
    <property type="entry name" value="Ig-like_fold"/>
</dbReference>
<dbReference type="SMART" id="SM00560">
    <property type="entry name" value="LamGL"/>
    <property type="match status" value="1"/>
</dbReference>
<dbReference type="PANTHER" id="PTHR43101">
    <property type="entry name" value="BETA-FRUCTOSIDASE"/>
    <property type="match status" value="1"/>
</dbReference>
<evidence type="ECO:0000256" key="7">
    <source>
        <dbReference type="ARBA" id="ARBA00023295"/>
    </source>
</evidence>
<evidence type="ECO:0000256" key="4">
    <source>
        <dbReference type="ARBA" id="ARBA00022801"/>
    </source>
</evidence>
<sequence length="1776" mass="190367">MKLRKRLLIVLICSMLTLMIQPILLEQQVNAAVSTISEWKFDEGAGKVTKEAISGSNNSINYIHNNAKYKPSTDPIWRSDGISNSALLFDGYSNWVTHNPISTPSQAMSIEAWIAPRAYEWGDNGVVSAIVNQHDKSAKQGFLFGVFRHGSWTFQVGANGNWYELWSYEPLPKFEWSHISATVDGLNGNMKLFLNGKEVASRTIPTNSSISHSNNPLLIGKNNQSTQLAVFPLNMFNGLIDEVKITNGSYSESDAQSSYLNRISQLGGNIPTPNLTFDRSVYDGDKHRPTYHAIAPGHWMNEPHAPLYYNGQYHLFYQNNQHGPYWHNMHWGHWVSDDMVHWRDLPPAIAPELFQVDPDGDWTGTAVIDDQGNPTMFFTAGNDARPYIQSNQNVGVARSTVMTDGDNDLTKWVKESKLAVAQKSGEGKAGEFRDPYVFKDGDTWFMLVGTGIEGQGGTAAVYSTTDSNLMNWNYRGPLYQNTNYSYLGGVWELPVLLPLGNGKHVLAISPVGSGANVEVYYWIGVWNKTTAKFTPDHQEPQLMDFGDFKFTGPSGFADPVTGRNIMFTIAQGERGSQEEFDSGWAHNAGLPVELSLRSDGRLGIKPISELQSLRGQQLINLTSDTSLSSANALLSSISSDTLEIEIELDRGSADSVGMKVRKSPNSEEETLIYYNHSTDEYGVDRTKTVAGTNKGIQKGNVDIGSENVKLHIYLDKSMAESYLNDLKSITTRTYSTRNDAKGLQVWANGNAGSVVVKSLKVWAMNSAYTPIPVSGINMEPANLQVSVGGKNSITPIIMPQNATNKNVIWSSSQPNVATVVNGVVTGIAPGSATITATTRNGSKTASSAVTVSQPTVSVNLLNGGFETGNLAGWNVESGGAFSNLSITNQSTFQDNQPFNHEGTYHLFGLKNGDAATGVLKSNLFTLGGNGQISFLAGGGSDIDKLYVSFVRASDHKELFRSSGPGTYWNWQSVKGVTESYTKRYWDATSYIGTEMYIKIVDERTDSWGHINVDEFIVPIEPGSIDIEAPTAPTNLALTGKTAYEVSLSWTASTDNKEVLGYDILRDGNKIATTTAASFTDEGLNEATSYTYSIKAIDTSGNFSLESDELAITTDVAPPTSSLLNHDFESGDLTGWTIVSGNAFSAADISSAPDWGWGGPFGQSGEYHLWGFNDGEDSQVGVLQSETFTLGGYGKIDFLIGGGNNINNLHVALVRASDGAELFKATGADDEGYSRVRWDASAYIGVDCYIKIVDSATGGWGHLNVDDVNVPVAAGEGDAQAPTTPTQLTSPSKTSSTASLSWSASTDNVGVQSYVVYRNGTEVGTTVTASYTDTGLTASTAYIYTVKAKDAAGNLSAPSNSLTVTTEAAVQVGSLTNHDFESGDLTGWTIASGNAFSAADISSAPDWGWGGPFGLSGTYHLWGFKDGGDSQIGVLKSETFTLGGNGKIDFLIGGGNNINNLYVALVRASDGVELFKATGSDNEAYSRVQWDASARIGIDCYIKIVDNATGGWGHLNVDDVNVPVAAGAADTQAPTAPSQLTSSTKTHSTVALTWSASTDNAGVQSYVVYRNGAEVGTASTTSYTDTVLTASTAYTYTVKAKDAAGNLSVSSNSLNVTTEAVSQVGSLTNHDFESGNLTGWTIVSGNAFSAADISSALDWGWGGPFGQSGTYHLWSFKEGGDSQVGVLKSETFTLGGAGQIDFLIGGGNNISNLYVALVRASDGAELFKATGADNEAYNRVQWDASARIGTDCYIKIVDNATGGWGHLNVDDVNVPAL</sequence>
<dbReference type="Gene3D" id="2.60.120.260">
    <property type="entry name" value="Galactose-binding domain-like"/>
    <property type="match status" value="4"/>
</dbReference>
<feature type="domain" description="Fibronectin type-III" evidence="10">
    <location>
        <begin position="1280"/>
        <end position="1368"/>
    </location>
</feature>
<dbReference type="SMART" id="SM00640">
    <property type="entry name" value="Glyco_32"/>
    <property type="match status" value="1"/>
</dbReference>
<dbReference type="SMART" id="SM00060">
    <property type="entry name" value="FN3"/>
    <property type="match status" value="3"/>
</dbReference>
<keyword evidence="4 11" id="KW-0378">Hydrolase</keyword>
<dbReference type="EMBL" id="JACHXW010000014">
    <property type="protein sequence ID" value="MBB3154195.1"/>
    <property type="molecule type" value="Genomic_DNA"/>
</dbReference>
<dbReference type="PANTHER" id="PTHR43101:SF1">
    <property type="entry name" value="BETA-FRUCTOSIDASE"/>
    <property type="match status" value="1"/>
</dbReference>
<protein>
    <recommendedName>
        <fullName evidence="2">beta-fructofuranosidase</fullName>
        <ecNumber evidence="2">3.2.1.26</ecNumber>
    </recommendedName>
</protein>
<dbReference type="FunFam" id="2.60.40.10:FF:001114">
    <property type="entry name" value="Chitinase A1"/>
    <property type="match status" value="3"/>
</dbReference>
<evidence type="ECO:0000256" key="9">
    <source>
        <dbReference type="SAM" id="MobiDB-lite"/>
    </source>
</evidence>
<gene>
    <name evidence="11" type="ORF">FHS16_004271</name>
</gene>
<dbReference type="CDD" id="cd08996">
    <property type="entry name" value="GH32_FFase"/>
    <property type="match status" value="1"/>
</dbReference>
<accession>A0A7W5GBU5</accession>
<comment type="caution">
    <text evidence="11">The sequence shown here is derived from an EMBL/GenBank/DDBJ whole genome shotgun (WGS) entry which is preliminary data.</text>
</comment>
<dbReference type="InterPro" id="IPR008964">
    <property type="entry name" value="Invasin/intimin_cell_adhesion"/>
</dbReference>
<dbReference type="Gene3D" id="2.60.40.1080">
    <property type="match status" value="1"/>
</dbReference>
<dbReference type="InterPro" id="IPR001362">
    <property type="entry name" value="Glyco_hydro_32"/>
</dbReference>
<dbReference type="Pfam" id="PF00041">
    <property type="entry name" value="fn3"/>
    <property type="match status" value="3"/>
</dbReference>
<dbReference type="Gene3D" id="2.60.120.560">
    <property type="entry name" value="Exo-inulinase, domain 1"/>
    <property type="match status" value="1"/>
</dbReference>
<dbReference type="SUPFAM" id="SSF75005">
    <property type="entry name" value="Arabinanase/levansucrase/invertase"/>
    <property type="match status" value="1"/>
</dbReference>
<dbReference type="InterPro" id="IPR013148">
    <property type="entry name" value="Glyco_hydro_32_N"/>
</dbReference>
<dbReference type="InterPro" id="IPR003961">
    <property type="entry name" value="FN3_dom"/>
</dbReference>